<dbReference type="InterPro" id="IPR011990">
    <property type="entry name" value="TPR-like_helical_dom_sf"/>
</dbReference>
<evidence type="ECO:0000256" key="5">
    <source>
        <dbReference type="ARBA" id="ARBA00023237"/>
    </source>
</evidence>
<dbReference type="InterPro" id="IPR033985">
    <property type="entry name" value="SusD-like_N"/>
</dbReference>
<dbReference type="Pfam" id="PF14322">
    <property type="entry name" value="SusD-like_3"/>
    <property type="match status" value="1"/>
</dbReference>
<feature type="domain" description="RagB/SusD" evidence="6">
    <location>
        <begin position="331"/>
        <end position="493"/>
    </location>
</feature>
<evidence type="ECO:0000313" key="8">
    <source>
        <dbReference type="EMBL" id="RRB09856.1"/>
    </source>
</evidence>
<protein>
    <submittedName>
        <fullName evidence="8">RagB/SusD family nutrient uptake outer membrane protein</fullName>
    </submittedName>
</protein>
<keyword evidence="9" id="KW-1185">Reference proteome</keyword>
<evidence type="ECO:0000313" key="9">
    <source>
        <dbReference type="Proteomes" id="UP000274271"/>
    </source>
</evidence>
<evidence type="ECO:0000256" key="2">
    <source>
        <dbReference type="ARBA" id="ARBA00006275"/>
    </source>
</evidence>
<dbReference type="GO" id="GO:0009279">
    <property type="term" value="C:cell outer membrane"/>
    <property type="evidence" value="ECO:0007669"/>
    <property type="project" value="UniProtKB-SubCell"/>
</dbReference>
<proteinExistence type="inferred from homology"/>
<dbReference type="SUPFAM" id="SSF48452">
    <property type="entry name" value="TPR-like"/>
    <property type="match status" value="1"/>
</dbReference>
<organism evidence="8 9">
    <name type="scientific">Larkinella knui</name>
    <dbReference type="NCBI Taxonomy" id="2025310"/>
    <lineage>
        <taxon>Bacteria</taxon>
        <taxon>Pseudomonadati</taxon>
        <taxon>Bacteroidota</taxon>
        <taxon>Cytophagia</taxon>
        <taxon>Cytophagales</taxon>
        <taxon>Spirosomataceae</taxon>
        <taxon>Larkinella</taxon>
    </lineage>
</organism>
<name>A0A3P1CA06_9BACT</name>
<keyword evidence="5" id="KW-0998">Cell outer membrane</keyword>
<gene>
    <name evidence="8" type="ORF">EHT87_30515</name>
</gene>
<sequence length="493" mass="54077">MNYTQLIRLLLLIGTAGMLGSCKDDFINLASISNQTSATFFKSASDFQQGVNAIYDGLQSQQTYGKAYYYLMEVRSDNTDIGDRGANAGVASQVDLFTEITSNPFVLDAYAGSYVIIARANAVLDRIDGATIDETAKKQFKGEALFLRSLAYFNLVRLYGKVPLVIKTETPNETLNDKRNEVTEIYTQIETDLKTAAGLLPASYTAATDLGRATSGSANALLGKVYVTEKKWADAVTVLKTVLPTYSLLPNYADLFKAENPITAETIFAVRFRKGQSPSEGNLYFNDMMPLIFVNGTSYSGAGNNRPTASIAKAYEPGDKRFAASMDTLYNRTATTVVKGNYVKKYFDLPATTGDEGNSFPVLRYADVLLLLAEALNEQSYSAATAEGSALGYLNKVRIRAGLTAKTAADLPDQGAVRDAIFKERRVELAFENDRWFDLVRNPKALSILQTHLATEYGLTTPVLTANRLLYPIPQREIDVHNDLTAFPQNPGY</sequence>
<evidence type="ECO:0000256" key="3">
    <source>
        <dbReference type="ARBA" id="ARBA00022729"/>
    </source>
</evidence>
<comment type="subcellular location">
    <subcellularLocation>
        <location evidence="1">Cell outer membrane</location>
    </subcellularLocation>
</comment>
<dbReference type="Gene3D" id="1.25.40.390">
    <property type="match status" value="1"/>
</dbReference>
<comment type="similarity">
    <text evidence="2">Belongs to the SusD family.</text>
</comment>
<reference evidence="8 9" key="1">
    <citation type="submission" date="2018-11" db="EMBL/GenBank/DDBJ databases">
        <authorList>
            <person name="Zhou Z."/>
            <person name="Wang G."/>
        </authorList>
    </citation>
    <scope>NUCLEOTIDE SEQUENCE [LARGE SCALE GENOMIC DNA]</scope>
    <source>
        <strain evidence="8 9">KCTC42998</strain>
    </source>
</reference>
<dbReference type="CDD" id="cd08977">
    <property type="entry name" value="SusD"/>
    <property type="match status" value="1"/>
</dbReference>
<dbReference type="OrthoDB" id="636214at2"/>
<dbReference type="Proteomes" id="UP000274271">
    <property type="component" value="Unassembled WGS sequence"/>
</dbReference>
<dbReference type="AlphaFoldDB" id="A0A3P1CA06"/>
<feature type="domain" description="SusD-like N-terminal" evidence="7">
    <location>
        <begin position="40"/>
        <end position="226"/>
    </location>
</feature>
<dbReference type="EMBL" id="RQJP01000008">
    <property type="protein sequence ID" value="RRB09856.1"/>
    <property type="molecule type" value="Genomic_DNA"/>
</dbReference>
<evidence type="ECO:0000259" key="7">
    <source>
        <dbReference type="Pfam" id="PF14322"/>
    </source>
</evidence>
<dbReference type="InterPro" id="IPR012944">
    <property type="entry name" value="SusD_RagB_dom"/>
</dbReference>
<accession>A0A3P1CA06</accession>
<dbReference type="RefSeq" id="WP_124910597.1">
    <property type="nucleotide sequence ID" value="NZ_RQJP01000008.1"/>
</dbReference>
<keyword evidence="4" id="KW-0472">Membrane</keyword>
<keyword evidence="3" id="KW-0732">Signal</keyword>
<evidence type="ECO:0000256" key="4">
    <source>
        <dbReference type="ARBA" id="ARBA00023136"/>
    </source>
</evidence>
<evidence type="ECO:0000256" key="1">
    <source>
        <dbReference type="ARBA" id="ARBA00004442"/>
    </source>
</evidence>
<dbReference type="Pfam" id="PF07980">
    <property type="entry name" value="SusD_RagB"/>
    <property type="match status" value="1"/>
</dbReference>
<comment type="caution">
    <text evidence="8">The sequence shown here is derived from an EMBL/GenBank/DDBJ whole genome shotgun (WGS) entry which is preliminary data.</text>
</comment>
<evidence type="ECO:0000259" key="6">
    <source>
        <dbReference type="Pfam" id="PF07980"/>
    </source>
</evidence>